<proteinExistence type="predicted"/>
<feature type="transmembrane region" description="Helical" evidence="1">
    <location>
        <begin position="82"/>
        <end position="100"/>
    </location>
</feature>
<comment type="caution">
    <text evidence="2">The sequence shown here is derived from an EMBL/GenBank/DDBJ whole genome shotgun (WGS) entry which is preliminary data.</text>
</comment>
<sequence>MAAFWQLEGLKETTWTPRVQRGNLYVSGHMYPLDNVHAQKIIKVGTPRRRNPGGWPGQAAGVIFLGAVVWACFMVFEVFDPVYWIGPAALTVIGVLLLSYGMRGVPCPPFACLEIEFNSGKRVRIFAYDKDGELERLRDAIGAGMRDQTHDWSESLVVLTNADSFCKMDTDKVEVVR</sequence>
<organism evidence="2 3">
    <name type="scientific">Myceligenerans crystallogenes</name>
    <dbReference type="NCBI Taxonomy" id="316335"/>
    <lineage>
        <taxon>Bacteria</taxon>
        <taxon>Bacillati</taxon>
        <taxon>Actinomycetota</taxon>
        <taxon>Actinomycetes</taxon>
        <taxon>Micrococcales</taxon>
        <taxon>Promicromonosporaceae</taxon>
        <taxon>Myceligenerans</taxon>
    </lineage>
</organism>
<keyword evidence="1" id="KW-1133">Transmembrane helix</keyword>
<dbReference type="Proteomes" id="UP001501094">
    <property type="component" value="Unassembled WGS sequence"/>
</dbReference>
<evidence type="ECO:0000313" key="2">
    <source>
        <dbReference type="EMBL" id="GAA1868569.1"/>
    </source>
</evidence>
<reference evidence="3" key="1">
    <citation type="journal article" date="2019" name="Int. J. Syst. Evol. Microbiol.">
        <title>The Global Catalogue of Microorganisms (GCM) 10K type strain sequencing project: providing services to taxonomists for standard genome sequencing and annotation.</title>
        <authorList>
            <consortium name="The Broad Institute Genomics Platform"/>
            <consortium name="The Broad Institute Genome Sequencing Center for Infectious Disease"/>
            <person name="Wu L."/>
            <person name="Ma J."/>
        </authorList>
    </citation>
    <scope>NUCLEOTIDE SEQUENCE [LARGE SCALE GENOMIC DNA]</scope>
    <source>
        <strain evidence="3">JCM 14326</strain>
    </source>
</reference>
<name>A0ABP4ZTJ6_9MICO</name>
<evidence type="ECO:0000256" key="1">
    <source>
        <dbReference type="SAM" id="Phobius"/>
    </source>
</evidence>
<gene>
    <name evidence="2" type="ORF">GCM10009751_28970</name>
</gene>
<dbReference type="EMBL" id="BAAANL010000005">
    <property type="protein sequence ID" value="GAA1868569.1"/>
    <property type="molecule type" value="Genomic_DNA"/>
</dbReference>
<evidence type="ECO:0000313" key="3">
    <source>
        <dbReference type="Proteomes" id="UP001501094"/>
    </source>
</evidence>
<keyword evidence="1" id="KW-0472">Membrane</keyword>
<keyword evidence="1" id="KW-0812">Transmembrane</keyword>
<protein>
    <submittedName>
        <fullName evidence="2">Uncharacterized protein</fullName>
    </submittedName>
</protein>
<keyword evidence="3" id="KW-1185">Reference proteome</keyword>
<feature type="transmembrane region" description="Helical" evidence="1">
    <location>
        <begin position="57"/>
        <end position="76"/>
    </location>
</feature>
<dbReference type="RefSeq" id="WP_344104127.1">
    <property type="nucleotide sequence ID" value="NZ_BAAANL010000005.1"/>
</dbReference>
<accession>A0ABP4ZTJ6</accession>